<evidence type="ECO:0000256" key="4">
    <source>
        <dbReference type="ARBA" id="ARBA00023157"/>
    </source>
</evidence>
<dbReference type="GO" id="GO:0007411">
    <property type="term" value="P:axon guidance"/>
    <property type="evidence" value="ECO:0007669"/>
    <property type="project" value="TreeGrafter"/>
</dbReference>
<gene>
    <name evidence="9" type="ORF">DPMN_098498</name>
</gene>
<dbReference type="Proteomes" id="UP000828390">
    <property type="component" value="Unassembled WGS sequence"/>
</dbReference>
<name>A0A9D4LCF7_DREPO</name>
<dbReference type="PANTHER" id="PTHR45836:SF23">
    <property type="entry name" value="NEUROGENIC LOCUS NOTCH HOMOLOG PROTEIN 1"/>
    <property type="match status" value="1"/>
</dbReference>
<dbReference type="InterPro" id="IPR001881">
    <property type="entry name" value="EGF-like_Ca-bd_dom"/>
</dbReference>
<reference evidence="9" key="1">
    <citation type="journal article" date="2019" name="bioRxiv">
        <title>The Genome of the Zebra Mussel, Dreissena polymorpha: A Resource for Invasive Species Research.</title>
        <authorList>
            <person name="McCartney M.A."/>
            <person name="Auch B."/>
            <person name="Kono T."/>
            <person name="Mallez S."/>
            <person name="Zhang Y."/>
            <person name="Obille A."/>
            <person name="Becker A."/>
            <person name="Abrahante J.E."/>
            <person name="Garbe J."/>
            <person name="Badalamenti J.P."/>
            <person name="Herman A."/>
            <person name="Mangelson H."/>
            <person name="Liachko I."/>
            <person name="Sullivan S."/>
            <person name="Sone E.D."/>
            <person name="Koren S."/>
            <person name="Silverstein K.A.T."/>
            <person name="Beckman K.B."/>
            <person name="Gohl D.M."/>
        </authorList>
    </citation>
    <scope>NUCLEOTIDE SEQUENCE</scope>
    <source>
        <strain evidence="9">Duluth1</strain>
        <tissue evidence="9">Whole animal</tissue>
    </source>
</reference>
<feature type="disulfide bond" evidence="6">
    <location>
        <begin position="19"/>
        <end position="28"/>
    </location>
</feature>
<protein>
    <recommendedName>
        <fullName evidence="8">EGF-like domain-containing protein</fullName>
    </recommendedName>
</protein>
<evidence type="ECO:0000256" key="6">
    <source>
        <dbReference type="PROSITE-ProRule" id="PRU00076"/>
    </source>
</evidence>
<dbReference type="GO" id="GO:0005886">
    <property type="term" value="C:plasma membrane"/>
    <property type="evidence" value="ECO:0007669"/>
    <property type="project" value="TreeGrafter"/>
</dbReference>
<feature type="domain" description="EGF-like" evidence="8">
    <location>
        <begin position="1"/>
        <end position="29"/>
    </location>
</feature>
<dbReference type="PROSITE" id="PS01187">
    <property type="entry name" value="EGF_CA"/>
    <property type="match status" value="2"/>
</dbReference>
<organism evidence="9 10">
    <name type="scientific">Dreissena polymorpha</name>
    <name type="common">Zebra mussel</name>
    <name type="synonym">Mytilus polymorpha</name>
    <dbReference type="NCBI Taxonomy" id="45954"/>
    <lineage>
        <taxon>Eukaryota</taxon>
        <taxon>Metazoa</taxon>
        <taxon>Spiralia</taxon>
        <taxon>Lophotrochozoa</taxon>
        <taxon>Mollusca</taxon>
        <taxon>Bivalvia</taxon>
        <taxon>Autobranchia</taxon>
        <taxon>Heteroconchia</taxon>
        <taxon>Euheterodonta</taxon>
        <taxon>Imparidentia</taxon>
        <taxon>Neoheterodontei</taxon>
        <taxon>Myida</taxon>
        <taxon>Dreissenoidea</taxon>
        <taxon>Dreissenidae</taxon>
        <taxon>Dreissena</taxon>
    </lineage>
</organism>
<keyword evidence="4 6" id="KW-1015">Disulfide bond</keyword>
<comment type="caution">
    <text evidence="6">Lacks conserved residue(s) required for the propagation of feature annotation.</text>
</comment>
<comment type="caution">
    <text evidence="9">The sequence shown here is derived from an EMBL/GenBank/DDBJ whole genome shotgun (WGS) entry which is preliminary data.</text>
</comment>
<dbReference type="InterPro" id="IPR000152">
    <property type="entry name" value="EGF-type_Asp/Asn_hydroxyl_site"/>
</dbReference>
<keyword evidence="3" id="KW-0677">Repeat</keyword>
<evidence type="ECO:0000256" key="1">
    <source>
        <dbReference type="ARBA" id="ARBA00022536"/>
    </source>
</evidence>
<dbReference type="PROSITE" id="PS50026">
    <property type="entry name" value="EGF_3"/>
    <property type="match status" value="2"/>
</dbReference>
<dbReference type="GO" id="GO:0005509">
    <property type="term" value="F:calcium ion binding"/>
    <property type="evidence" value="ECO:0007669"/>
    <property type="project" value="InterPro"/>
</dbReference>
<keyword evidence="10" id="KW-1185">Reference proteome</keyword>
<dbReference type="EMBL" id="JAIWYP010000003">
    <property type="protein sequence ID" value="KAH3855923.1"/>
    <property type="molecule type" value="Genomic_DNA"/>
</dbReference>
<dbReference type="SMART" id="SM00179">
    <property type="entry name" value="EGF_CA"/>
    <property type="match status" value="3"/>
</dbReference>
<evidence type="ECO:0000256" key="7">
    <source>
        <dbReference type="SAM" id="Phobius"/>
    </source>
</evidence>
<dbReference type="Gene3D" id="2.10.25.10">
    <property type="entry name" value="Laminin"/>
    <property type="match status" value="3"/>
</dbReference>
<dbReference type="InterPro" id="IPR013032">
    <property type="entry name" value="EGF-like_CS"/>
</dbReference>
<dbReference type="InterPro" id="IPR009030">
    <property type="entry name" value="Growth_fac_rcpt_cys_sf"/>
</dbReference>
<keyword evidence="5" id="KW-0325">Glycoprotein</keyword>
<keyword evidence="7" id="KW-0472">Membrane</keyword>
<dbReference type="PROSITE" id="PS00010">
    <property type="entry name" value="ASX_HYDROXYL"/>
    <property type="match status" value="2"/>
</dbReference>
<feature type="domain" description="EGF-like" evidence="8">
    <location>
        <begin position="31"/>
        <end position="67"/>
    </location>
</feature>
<keyword evidence="1 6" id="KW-0245">EGF-like domain</keyword>
<dbReference type="SUPFAM" id="SSF57184">
    <property type="entry name" value="Growth factor receptor domain"/>
    <property type="match status" value="1"/>
</dbReference>
<dbReference type="GO" id="GO:0009986">
    <property type="term" value="C:cell surface"/>
    <property type="evidence" value="ECO:0007669"/>
    <property type="project" value="TreeGrafter"/>
</dbReference>
<dbReference type="GO" id="GO:0007219">
    <property type="term" value="P:Notch signaling pathway"/>
    <property type="evidence" value="ECO:0007669"/>
    <property type="project" value="TreeGrafter"/>
</dbReference>
<dbReference type="SMART" id="SM00181">
    <property type="entry name" value="EGF"/>
    <property type="match status" value="2"/>
</dbReference>
<proteinExistence type="predicted"/>
<dbReference type="PROSITE" id="PS00022">
    <property type="entry name" value="EGF_1"/>
    <property type="match status" value="2"/>
</dbReference>
<dbReference type="InterPro" id="IPR000742">
    <property type="entry name" value="EGF"/>
</dbReference>
<sequence>MCKNNGTCDNTRGSFICQCQDGWRGYDCAADVDECLTSSCKNNGSCINTNGSFSCQCQHGWDGYSCADDVNECSASPCYSNETCINTNGSFRCQFYENYDHRNETVADFIDKLNLTDRDVGVVPADERIYNDNKDKTLPKENIGIAMISAGSALGTITLLVGIRITYITFQKRR</sequence>
<evidence type="ECO:0000256" key="5">
    <source>
        <dbReference type="ARBA" id="ARBA00023180"/>
    </source>
</evidence>
<dbReference type="FunFam" id="2.10.25.10:FF:000125">
    <property type="entry name" value="Neurogenic locus notch protein-like"/>
    <property type="match status" value="1"/>
</dbReference>
<evidence type="ECO:0000256" key="2">
    <source>
        <dbReference type="ARBA" id="ARBA00022729"/>
    </source>
</evidence>
<accession>A0A9D4LCF7</accession>
<evidence type="ECO:0000313" key="9">
    <source>
        <dbReference type="EMBL" id="KAH3855923.1"/>
    </source>
</evidence>
<dbReference type="InterPro" id="IPR018097">
    <property type="entry name" value="EGF_Ca-bd_CS"/>
</dbReference>
<evidence type="ECO:0000256" key="3">
    <source>
        <dbReference type="ARBA" id="ARBA00022737"/>
    </source>
</evidence>
<dbReference type="PROSITE" id="PS01186">
    <property type="entry name" value="EGF_2"/>
    <property type="match status" value="2"/>
</dbReference>
<evidence type="ECO:0000259" key="8">
    <source>
        <dbReference type="PROSITE" id="PS50026"/>
    </source>
</evidence>
<keyword evidence="2" id="KW-0732">Signal</keyword>
<feature type="disulfide bond" evidence="6">
    <location>
        <begin position="57"/>
        <end position="66"/>
    </location>
</feature>
<dbReference type="Pfam" id="PF07645">
    <property type="entry name" value="EGF_CA"/>
    <property type="match status" value="2"/>
</dbReference>
<dbReference type="Pfam" id="PF12661">
    <property type="entry name" value="hEGF"/>
    <property type="match status" value="1"/>
</dbReference>
<dbReference type="AlphaFoldDB" id="A0A9D4LCF7"/>
<keyword evidence="7" id="KW-0812">Transmembrane</keyword>
<dbReference type="InterPro" id="IPR051355">
    <property type="entry name" value="Notch/Slit_guidance"/>
</dbReference>
<dbReference type="CDD" id="cd00054">
    <property type="entry name" value="EGF_CA"/>
    <property type="match status" value="3"/>
</dbReference>
<dbReference type="PANTHER" id="PTHR45836">
    <property type="entry name" value="SLIT HOMOLOG"/>
    <property type="match status" value="1"/>
</dbReference>
<keyword evidence="7" id="KW-1133">Transmembrane helix</keyword>
<feature type="transmembrane region" description="Helical" evidence="7">
    <location>
        <begin position="143"/>
        <end position="167"/>
    </location>
</feature>
<evidence type="ECO:0000313" key="10">
    <source>
        <dbReference type="Proteomes" id="UP000828390"/>
    </source>
</evidence>
<dbReference type="InterPro" id="IPR049883">
    <property type="entry name" value="NOTCH1_EGF-like"/>
</dbReference>
<reference evidence="9" key="2">
    <citation type="submission" date="2020-11" db="EMBL/GenBank/DDBJ databases">
        <authorList>
            <person name="McCartney M.A."/>
            <person name="Auch B."/>
            <person name="Kono T."/>
            <person name="Mallez S."/>
            <person name="Becker A."/>
            <person name="Gohl D.M."/>
            <person name="Silverstein K.A.T."/>
            <person name="Koren S."/>
            <person name="Bechman K.B."/>
            <person name="Herman A."/>
            <person name="Abrahante J.E."/>
            <person name="Garbe J."/>
        </authorList>
    </citation>
    <scope>NUCLEOTIDE SEQUENCE</scope>
    <source>
        <strain evidence="9">Duluth1</strain>
        <tissue evidence="9">Whole animal</tissue>
    </source>
</reference>
<dbReference type="GO" id="GO:0043235">
    <property type="term" value="C:receptor complex"/>
    <property type="evidence" value="ECO:0007669"/>
    <property type="project" value="TreeGrafter"/>
</dbReference>